<dbReference type="EMBL" id="CAXDID020000306">
    <property type="protein sequence ID" value="CAL6074256.1"/>
    <property type="molecule type" value="Genomic_DNA"/>
</dbReference>
<accession>A0ABP1L340</accession>
<reference evidence="1 2" key="1">
    <citation type="submission" date="2024-07" db="EMBL/GenBank/DDBJ databases">
        <authorList>
            <person name="Akdeniz Z."/>
        </authorList>
    </citation>
    <scope>NUCLEOTIDE SEQUENCE [LARGE SCALE GENOMIC DNA]</scope>
</reference>
<evidence type="ECO:0000313" key="1">
    <source>
        <dbReference type="EMBL" id="CAL6074256.1"/>
    </source>
</evidence>
<sequence>MNAQKLQVLRNAEQTSIFAGVNEEAVYFYAVIVQFLNELQAVEDELLFRSEFRSCYFLLPESYFFESFQQRQLSTLNGSTKTIPKSFPQINQQYEQMKTYYQHRQSILSIIVPMLQNLCIHYKNRHSSLRKASDYQKIRYILKLQMIKIHCHSILLQI</sequence>
<dbReference type="Proteomes" id="UP001642409">
    <property type="component" value="Unassembled WGS sequence"/>
</dbReference>
<comment type="caution">
    <text evidence="1">The sequence shown here is derived from an EMBL/GenBank/DDBJ whole genome shotgun (WGS) entry which is preliminary data.</text>
</comment>
<evidence type="ECO:0000313" key="2">
    <source>
        <dbReference type="Proteomes" id="UP001642409"/>
    </source>
</evidence>
<keyword evidence="2" id="KW-1185">Reference proteome</keyword>
<organism evidence="1 2">
    <name type="scientific">Hexamita inflata</name>
    <dbReference type="NCBI Taxonomy" id="28002"/>
    <lineage>
        <taxon>Eukaryota</taxon>
        <taxon>Metamonada</taxon>
        <taxon>Diplomonadida</taxon>
        <taxon>Hexamitidae</taxon>
        <taxon>Hexamitinae</taxon>
        <taxon>Hexamita</taxon>
    </lineage>
</organism>
<name>A0ABP1L340_9EUKA</name>
<proteinExistence type="predicted"/>
<protein>
    <submittedName>
        <fullName evidence="1">Hypothetical_protein</fullName>
    </submittedName>
</protein>
<gene>
    <name evidence="1" type="ORF">HINF_LOCUS56578</name>
</gene>